<keyword evidence="3 5" id="KW-1133">Transmembrane helix</keyword>
<evidence type="ECO:0000256" key="6">
    <source>
        <dbReference type="RuleBase" id="RU363054"/>
    </source>
</evidence>
<name>A0A1S1V8X0_9FIRM</name>
<feature type="transmembrane region" description="Helical" evidence="5">
    <location>
        <begin position="272"/>
        <end position="294"/>
    </location>
</feature>
<feature type="transmembrane region" description="Helical" evidence="5">
    <location>
        <begin position="155"/>
        <end position="174"/>
    </location>
</feature>
<dbReference type="SUPFAM" id="SSF161098">
    <property type="entry name" value="MetI-like"/>
    <property type="match status" value="1"/>
</dbReference>
<dbReference type="PANTHER" id="PTHR42727">
    <property type="entry name" value="PHOSPHATE TRANSPORT SYSTEM PERMEASE PROTEIN"/>
    <property type="match status" value="1"/>
</dbReference>
<keyword evidence="9" id="KW-1185">Reference proteome</keyword>
<dbReference type="CDD" id="cd06261">
    <property type="entry name" value="TM_PBP2"/>
    <property type="match status" value="1"/>
</dbReference>
<dbReference type="GO" id="GO:0005886">
    <property type="term" value="C:plasma membrane"/>
    <property type="evidence" value="ECO:0007669"/>
    <property type="project" value="UniProtKB-SubCell"/>
</dbReference>
<reference evidence="8 9" key="1">
    <citation type="submission" date="2016-09" db="EMBL/GenBank/DDBJ databases">
        <title>Genome sequence of Eubacterium angustum.</title>
        <authorList>
            <person name="Poehlein A."/>
            <person name="Daniel R."/>
        </authorList>
    </citation>
    <scope>NUCLEOTIDE SEQUENCE [LARGE SCALE GENOMIC DNA]</scope>
    <source>
        <strain evidence="8 9">DSM 1989</strain>
    </source>
</reference>
<feature type="transmembrane region" description="Helical" evidence="5">
    <location>
        <begin position="79"/>
        <end position="102"/>
    </location>
</feature>
<evidence type="ECO:0000256" key="2">
    <source>
        <dbReference type="ARBA" id="ARBA00022692"/>
    </source>
</evidence>
<organism evidence="8 9">
    <name type="scientific">Andreesenia angusta</name>
    <dbReference type="NCBI Taxonomy" id="39480"/>
    <lineage>
        <taxon>Bacteria</taxon>
        <taxon>Bacillati</taxon>
        <taxon>Bacillota</taxon>
        <taxon>Tissierellia</taxon>
        <taxon>Tissierellales</taxon>
        <taxon>Gottschalkiaceae</taxon>
        <taxon>Andreesenia</taxon>
    </lineage>
</organism>
<keyword evidence="5" id="KW-0813">Transport</keyword>
<feature type="transmembrane region" description="Helical" evidence="5">
    <location>
        <begin position="23"/>
        <end position="47"/>
    </location>
</feature>
<dbReference type="InterPro" id="IPR035906">
    <property type="entry name" value="MetI-like_sf"/>
</dbReference>
<accession>A0A1S1V8X0</accession>
<dbReference type="GO" id="GO:0005315">
    <property type="term" value="F:phosphate transmembrane transporter activity"/>
    <property type="evidence" value="ECO:0007669"/>
    <property type="project" value="InterPro"/>
</dbReference>
<comment type="caution">
    <text evidence="8">The sequence shown here is derived from an EMBL/GenBank/DDBJ whole genome shotgun (WGS) entry which is preliminary data.</text>
</comment>
<evidence type="ECO:0000313" key="8">
    <source>
        <dbReference type="EMBL" id="OHW63042.1"/>
    </source>
</evidence>
<dbReference type="InterPro" id="IPR000515">
    <property type="entry name" value="MetI-like"/>
</dbReference>
<sequence length="306" mass="32768">MILDRPYEEKTARYKKIERKEKLIKILLSMFAGVSVLTTIGIIGVLLSESIGFFKEVSIVEFLTGTEWTALFSNPKFGVLPLVAGTLVVTVIGCIIAIPLGLGSAIYLSEYASKRTRKILKPTLEILAGIPTIVYGYFALTVLSPVIRTVFPSSSVFNALSGGIAVGIMILPMISSLSEDAMRAVPESLREGAYALGCTKLEVATKVVVPAALSSIISSFILGISRAIGETMIVALAAGSTPNMTLNPLESVQTMTAFIAQVASGDVSHGGLIYKTIFAVGLLLFCITLGLNVLSRYIVKKYKEEY</sequence>
<evidence type="ECO:0000256" key="1">
    <source>
        <dbReference type="ARBA" id="ARBA00004141"/>
    </source>
</evidence>
<proteinExistence type="inferred from homology"/>
<gene>
    <name evidence="8" type="primary">pstC</name>
    <name evidence="8" type="ORF">EUAN_08260</name>
</gene>
<dbReference type="STRING" id="39480.EUAN_08260"/>
<feature type="transmembrane region" description="Helical" evidence="5">
    <location>
        <begin position="123"/>
        <end position="143"/>
    </location>
</feature>
<feature type="domain" description="ABC transmembrane type-1" evidence="7">
    <location>
        <begin position="83"/>
        <end position="295"/>
    </location>
</feature>
<dbReference type="EMBL" id="MKIE01000002">
    <property type="protein sequence ID" value="OHW63042.1"/>
    <property type="molecule type" value="Genomic_DNA"/>
</dbReference>
<evidence type="ECO:0000256" key="3">
    <source>
        <dbReference type="ARBA" id="ARBA00022989"/>
    </source>
</evidence>
<dbReference type="RefSeq" id="WP_071061955.1">
    <property type="nucleotide sequence ID" value="NZ_MKIE01000002.1"/>
</dbReference>
<feature type="transmembrane region" description="Helical" evidence="5">
    <location>
        <begin position="207"/>
        <end position="228"/>
    </location>
</feature>
<evidence type="ECO:0000259" key="7">
    <source>
        <dbReference type="PROSITE" id="PS50928"/>
    </source>
</evidence>
<comment type="similarity">
    <text evidence="6">Belongs to the binding-protein-dependent transport system permease family. CysTW subfamily.</text>
</comment>
<evidence type="ECO:0000256" key="5">
    <source>
        <dbReference type="RuleBase" id="RU363032"/>
    </source>
</evidence>
<dbReference type="PANTHER" id="PTHR42727:SF1">
    <property type="entry name" value="PHOSPHATE TRANSPORT SYSTEM PERMEASE"/>
    <property type="match status" value="1"/>
</dbReference>
<dbReference type="InterPro" id="IPR011864">
    <property type="entry name" value="Phosphate_PstC"/>
</dbReference>
<comment type="subcellular location">
    <subcellularLocation>
        <location evidence="5">Cell membrane</location>
        <topology evidence="5">Multi-pass membrane protein</topology>
    </subcellularLocation>
    <subcellularLocation>
        <location evidence="1">Membrane</location>
        <topology evidence="1">Multi-pass membrane protein</topology>
    </subcellularLocation>
</comment>
<dbReference type="NCBIfam" id="TIGR02138">
    <property type="entry name" value="phosphate_pstC"/>
    <property type="match status" value="1"/>
</dbReference>
<evidence type="ECO:0000256" key="4">
    <source>
        <dbReference type="ARBA" id="ARBA00023136"/>
    </source>
</evidence>
<dbReference type="Proteomes" id="UP000180254">
    <property type="component" value="Unassembled WGS sequence"/>
</dbReference>
<keyword evidence="4 5" id="KW-0472">Membrane</keyword>
<dbReference type="OrthoDB" id="9785113at2"/>
<protein>
    <recommendedName>
        <fullName evidence="6">Phosphate transport system permease protein</fullName>
    </recommendedName>
</protein>
<dbReference type="Gene3D" id="1.10.3720.10">
    <property type="entry name" value="MetI-like"/>
    <property type="match status" value="1"/>
</dbReference>
<keyword evidence="2 5" id="KW-0812">Transmembrane</keyword>
<dbReference type="PROSITE" id="PS50928">
    <property type="entry name" value="ABC_TM1"/>
    <property type="match status" value="1"/>
</dbReference>
<keyword evidence="6" id="KW-0592">Phosphate transport</keyword>
<dbReference type="GO" id="GO:0006817">
    <property type="term" value="P:phosphate ion transport"/>
    <property type="evidence" value="ECO:0007669"/>
    <property type="project" value="UniProtKB-KW"/>
</dbReference>
<dbReference type="Pfam" id="PF00528">
    <property type="entry name" value="BPD_transp_1"/>
    <property type="match status" value="1"/>
</dbReference>
<keyword evidence="6" id="KW-1003">Cell membrane</keyword>
<dbReference type="AlphaFoldDB" id="A0A1S1V8X0"/>
<comment type="function">
    <text evidence="6">Part of the binding-protein-dependent transport system for phosphate; probably responsible for the translocation of the substrate across the membrane.</text>
</comment>
<evidence type="ECO:0000313" key="9">
    <source>
        <dbReference type="Proteomes" id="UP000180254"/>
    </source>
</evidence>